<dbReference type="PIRSF" id="PIRSF004649">
    <property type="entry name" value="MlaC"/>
    <property type="match status" value="1"/>
</dbReference>
<reference evidence="2 3" key="1">
    <citation type="submission" date="2016-11" db="EMBL/GenBank/DDBJ databases">
        <title>Mixed transmission modes and dynamic genome evolution in an obligate animal-bacterial symbiosis.</title>
        <authorList>
            <person name="Russell S.L."/>
            <person name="Corbett-Detig R.B."/>
            <person name="Cavanaugh C.M."/>
        </authorList>
    </citation>
    <scope>NUCLEOTIDE SEQUENCE [LARGE SCALE GENOMIC DNA]</scope>
    <source>
        <strain evidence="2">Sp-SM6</strain>
    </source>
</reference>
<sequence>MKKSVIWAFLVSLLFIAPVAVAADEDIVKLVDDAAQRVLARFNSSKDEFKAHPERIHDAVQDLVRPHFDLDKLTKSSMGKYWHRASATERGAVVRAFSELLIRTYGVALLNYSGKPIEYGEAQRSKDNLRIKVPSKVTAASGSVVEIVYFLHKPGKSWLVYDVKLEGISLAVNYRNIFANEIKAGGMLGLVARLEKNNKALVKAN</sequence>
<keyword evidence="1" id="KW-0732">Signal</keyword>
<dbReference type="PANTHER" id="PTHR36573">
    <property type="entry name" value="INTERMEMBRANE PHOSPHOLIPID TRANSPORT SYSTEM BINDING PROTEIN MLAC"/>
    <property type="match status" value="1"/>
</dbReference>
<gene>
    <name evidence="2" type="ORF">BOW52_02335</name>
</gene>
<dbReference type="OrthoDB" id="9787053at2"/>
<dbReference type="EMBL" id="MPRK01000023">
    <property type="protein sequence ID" value="OOZ42614.1"/>
    <property type="molecule type" value="Genomic_DNA"/>
</dbReference>
<organism evidence="2 3">
    <name type="scientific">Solemya elarraichensis gill symbiont</name>
    <dbReference type="NCBI Taxonomy" id="1918949"/>
    <lineage>
        <taxon>Bacteria</taxon>
        <taxon>Pseudomonadati</taxon>
        <taxon>Pseudomonadota</taxon>
        <taxon>Gammaproteobacteria</taxon>
        <taxon>sulfur-oxidizing symbionts</taxon>
    </lineage>
</organism>
<dbReference type="InterPro" id="IPR042245">
    <property type="entry name" value="Tgt2/MlaC_sf"/>
</dbReference>
<evidence type="ECO:0008006" key="4">
    <source>
        <dbReference type="Google" id="ProtNLM"/>
    </source>
</evidence>
<dbReference type="Pfam" id="PF05494">
    <property type="entry name" value="MlaC"/>
    <property type="match status" value="1"/>
</dbReference>
<accession>A0A1T2LC52</accession>
<protein>
    <recommendedName>
        <fullName evidence="4">Toluene tolerance protein</fullName>
    </recommendedName>
</protein>
<feature type="signal peptide" evidence="1">
    <location>
        <begin position="1"/>
        <end position="22"/>
    </location>
</feature>
<dbReference type="AlphaFoldDB" id="A0A1T2LC52"/>
<evidence type="ECO:0000256" key="1">
    <source>
        <dbReference type="SAM" id="SignalP"/>
    </source>
</evidence>
<name>A0A1T2LC52_9GAMM</name>
<proteinExistence type="predicted"/>
<evidence type="ECO:0000313" key="3">
    <source>
        <dbReference type="Proteomes" id="UP000190198"/>
    </source>
</evidence>
<comment type="caution">
    <text evidence="2">The sequence shown here is derived from an EMBL/GenBank/DDBJ whole genome shotgun (WGS) entry which is preliminary data.</text>
</comment>
<dbReference type="Gene3D" id="3.10.450.710">
    <property type="entry name" value="Tgt2/MlaC"/>
    <property type="match status" value="1"/>
</dbReference>
<dbReference type="Proteomes" id="UP000190198">
    <property type="component" value="Unassembled WGS sequence"/>
</dbReference>
<dbReference type="InterPro" id="IPR008869">
    <property type="entry name" value="MlaC/ttg2D"/>
</dbReference>
<keyword evidence="3" id="KW-1185">Reference proteome</keyword>
<dbReference type="PANTHER" id="PTHR36573:SF1">
    <property type="entry name" value="INTERMEMBRANE PHOSPHOLIPID TRANSPORT SYSTEM BINDING PROTEIN MLAC"/>
    <property type="match status" value="1"/>
</dbReference>
<evidence type="ECO:0000313" key="2">
    <source>
        <dbReference type="EMBL" id="OOZ42614.1"/>
    </source>
</evidence>
<dbReference type="RefSeq" id="WP_078476256.1">
    <property type="nucleotide sequence ID" value="NZ_MPRK01000023.1"/>
</dbReference>
<feature type="chain" id="PRO_5012865796" description="Toluene tolerance protein" evidence="1">
    <location>
        <begin position="23"/>
        <end position="205"/>
    </location>
</feature>